<evidence type="ECO:0000256" key="3">
    <source>
        <dbReference type="ARBA" id="ARBA00023136"/>
    </source>
</evidence>
<comment type="subcellular location">
    <subcellularLocation>
        <location evidence="4">Membrane</location>
        <topology evidence="4">Multi-pass membrane protein</topology>
    </subcellularLocation>
</comment>
<proteinExistence type="inferred from homology"/>
<dbReference type="AlphaFoldDB" id="A0AAD5S026"/>
<keyword evidence="3 4" id="KW-0472">Membrane</keyword>
<accession>A0AAD5S026</accession>
<keyword evidence="7" id="KW-1185">Reference proteome</keyword>
<evidence type="ECO:0000256" key="1">
    <source>
        <dbReference type="ARBA" id="ARBA00022692"/>
    </source>
</evidence>
<protein>
    <recommendedName>
        <fullName evidence="4">Altered inheritance of mitochondria protein 11</fullName>
    </recommendedName>
</protein>
<gene>
    <name evidence="4" type="primary">AIM11</name>
    <name evidence="6" type="ORF">MKZ38_000131</name>
</gene>
<evidence type="ECO:0000313" key="7">
    <source>
        <dbReference type="Proteomes" id="UP001201980"/>
    </source>
</evidence>
<name>A0AAD5S026_9PEZI</name>
<evidence type="ECO:0000256" key="4">
    <source>
        <dbReference type="RuleBase" id="RU367098"/>
    </source>
</evidence>
<feature type="region of interest" description="Disordered" evidence="5">
    <location>
        <begin position="172"/>
        <end position="192"/>
    </location>
</feature>
<reference evidence="6" key="1">
    <citation type="submission" date="2022-07" db="EMBL/GenBank/DDBJ databases">
        <title>Draft genome sequence of Zalerion maritima ATCC 34329, a (micro)plastics degrading marine fungus.</title>
        <authorList>
            <person name="Paco A."/>
            <person name="Goncalves M.F.M."/>
            <person name="Rocha-Santos T.A.P."/>
            <person name="Alves A."/>
        </authorList>
    </citation>
    <scope>NUCLEOTIDE SEQUENCE</scope>
    <source>
        <strain evidence="6">ATCC 34329</strain>
    </source>
</reference>
<comment type="caution">
    <text evidence="6">The sequence shown here is derived from an EMBL/GenBank/DDBJ whole genome shotgun (WGS) entry which is preliminary data.</text>
</comment>
<evidence type="ECO:0000256" key="5">
    <source>
        <dbReference type="SAM" id="MobiDB-lite"/>
    </source>
</evidence>
<comment type="similarity">
    <text evidence="4">Belongs to the AIM11 family.</text>
</comment>
<keyword evidence="2 4" id="KW-1133">Transmembrane helix</keyword>
<keyword evidence="1 4" id="KW-0812">Transmembrane</keyword>
<dbReference type="GO" id="GO:0005739">
    <property type="term" value="C:mitochondrion"/>
    <property type="evidence" value="ECO:0007669"/>
    <property type="project" value="TreeGrafter"/>
</dbReference>
<dbReference type="EMBL" id="JAKWBI020000102">
    <property type="protein sequence ID" value="KAJ2902777.1"/>
    <property type="molecule type" value="Genomic_DNA"/>
</dbReference>
<dbReference type="PANTHER" id="PTHR39136">
    <property type="entry name" value="ALTERED INHERITANCE OF MITOCHONDRIA PROTEIN 11"/>
    <property type="match status" value="1"/>
</dbReference>
<evidence type="ECO:0000313" key="6">
    <source>
        <dbReference type="EMBL" id="KAJ2902777.1"/>
    </source>
</evidence>
<dbReference type="PANTHER" id="PTHR39136:SF1">
    <property type="entry name" value="ALTERED INHERITANCE OF MITOCHONDRIA PROTEIN 11"/>
    <property type="match status" value="1"/>
</dbReference>
<dbReference type="GO" id="GO:0016020">
    <property type="term" value="C:membrane"/>
    <property type="evidence" value="ECO:0007669"/>
    <property type="project" value="UniProtKB-SubCell"/>
</dbReference>
<dbReference type="InterPro" id="IPR038814">
    <property type="entry name" value="AIM11"/>
</dbReference>
<evidence type="ECO:0000256" key="2">
    <source>
        <dbReference type="ARBA" id="ARBA00022989"/>
    </source>
</evidence>
<organism evidence="6 7">
    <name type="scientific">Zalerion maritima</name>
    <dbReference type="NCBI Taxonomy" id="339359"/>
    <lineage>
        <taxon>Eukaryota</taxon>
        <taxon>Fungi</taxon>
        <taxon>Dikarya</taxon>
        <taxon>Ascomycota</taxon>
        <taxon>Pezizomycotina</taxon>
        <taxon>Sordariomycetes</taxon>
        <taxon>Lulworthiomycetidae</taxon>
        <taxon>Lulworthiales</taxon>
        <taxon>Lulworthiaceae</taxon>
        <taxon>Zalerion</taxon>
    </lineage>
</organism>
<dbReference type="Proteomes" id="UP001201980">
    <property type="component" value="Unassembled WGS sequence"/>
</dbReference>
<feature type="transmembrane region" description="Helical" evidence="4">
    <location>
        <begin position="32"/>
        <end position="52"/>
    </location>
</feature>
<sequence>MSAPSDSEPRSTETSAPPEPARSSPLTSRRSLTQLGLCGAGIVSIALSTIVARRAVFRHHVRHSMQMFQPSNRSIGQRQKSENVPLAVEALQIATLNLASWTVMFLGGMSWAFDISSLDELRRYTRRHTRGDPDQTDEEVEEQFQAELAQLMTKYMSNTQVESLLQRAIEEKRAAAEAESSSSSLGANTKKG</sequence>
<feature type="region of interest" description="Disordered" evidence="5">
    <location>
        <begin position="1"/>
        <end position="28"/>
    </location>
</feature>